<evidence type="ECO:0000256" key="1">
    <source>
        <dbReference type="SAM" id="SignalP"/>
    </source>
</evidence>
<comment type="caution">
    <text evidence="2">The sequence shown here is derived from an EMBL/GenBank/DDBJ whole genome shotgun (WGS) entry which is preliminary data.</text>
</comment>
<dbReference type="PROSITE" id="PS51257">
    <property type="entry name" value="PROKAR_LIPOPROTEIN"/>
    <property type="match status" value="1"/>
</dbReference>
<feature type="signal peptide" evidence="1">
    <location>
        <begin position="1"/>
        <end position="19"/>
    </location>
</feature>
<sequence>MIRYVIILMLIMSACNSNTDDLTEQVNKTLHKPPKWAQHFNSDWASNDLWNDGLAEVNIYDAERVIYGESRKYEQVYIAVKETFNKEYHVKTDNYERNDLFDVIKVNLFADIPTHKYPYHYLMSIFFKRELPYEVNKLTVSSQEWCGNTFKAIRKKNYGYDETYNSYWDGEGKGDRKINQNCLIEDQLIFTLRSLNFRDGFSFTAPIMKTRMTSKATAPNINEARITITDNDTSWKVVVKGDHIGEIIYLVEKEYPNKLTSMIAADGRKWDLKSSSRDDYWAD</sequence>
<evidence type="ECO:0000313" key="3">
    <source>
        <dbReference type="Proteomes" id="UP000559010"/>
    </source>
</evidence>
<reference evidence="2 3" key="1">
    <citation type="submission" date="2020-04" db="EMBL/GenBank/DDBJ databases">
        <title>Flammeovirgaceae bacterium KN852 isolated from deep sea.</title>
        <authorList>
            <person name="Zhang D.-C."/>
        </authorList>
    </citation>
    <scope>NUCLEOTIDE SEQUENCE [LARGE SCALE GENOMIC DNA]</scope>
    <source>
        <strain evidence="2 3">KN852</strain>
    </source>
</reference>
<feature type="chain" id="PRO_5033004589" evidence="1">
    <location>
        <begin position="20"/>
        <end position="283"/>
    </location>
</feature>
<proteinExistence type="predicted"/>
<organism evidence="2 3">
    <name type="scientific">Marinigracilibium pacificum</name>
    <dbReference type="NCBI Taxonomy" id="2729599"/>
    <lineage>
        <taxon>Bacteria</taxon>
        <taxon>Pseudomonadati</taxon>
        <taxon>Bacteroidota</taxon>
        <taxon>Cytophagia</taxon>
        <taxon>Cytophagales</taxon>
        <taxon>Flammeovirgaceae</taxon>
        <taxon>Marinigracilibium</taxon>
    </lineage>
</organism>
<dbReference type="RefSeq" id="WP_169682692.1">
    <property type="nucleotide sequence ID" value="NZ_JABBNU010000008.1"/>
</dbReference>
<keyword evidence="3" id="KW-1185">Reference proteome</keyword>
<dbReference type="Proteomes" id="UP000559010">
    <property type="component" value="Unassembled WGS sequence"/>
</dbReference>
<dbReference type="EMBL" id="JABBNU010000008">
    <property type="protein sequence ID" value="NMM49513.1"/>
    <property type="molecule type" value="Genomic_DNA"/>
</dbReference>
<keyword evidence="1" id="KW-0732">Signal</keyword>
<accession>A0A848IYD4</accession>
<protein>
    <submittedName>
        <fullName evidence="2">Uncharacterized protein</fullName>
    </submittedName>
</protein>
<gene>
    <name evidence="2" type="ORF">HH304_13980</name>
</gene>
<dbReference type="AlphaFoldDB" id="A0A848IYD4"/>
<name>A0A848IYD4_9BACT</name>
<evidence type="ECO:0000313" key="2">
    <source>
        <dbReference type="EMBL" id="NMM49513.1"/>
    </source>
</evidence>